<dbReference type="Proteomes" id="UP001165378">
    <property type="component" value="Unassembled WGS sequence"/>
</dbReference>
<protein>
    <submittedName>
        <fullName evidence="2">Uncharacterized protein</fullName>
    </submittedName>
</protein>
<keyword evidence="3" id="KW-1185">Reference proteome</keyword>
<name>A0AA41Q9G1_9ACTN</name>
<accession>A0AA41Q9G1</accession>
<feature type="chain" id="PRO_5041419324" evidence="1">
    <location>
        <begin position="31"/>
        <end position="142"/>
    </location>
</feature>
<sequence length="142" mass="14023">MPKTRRLVAAAICAAGITVGSVLTATPAMAATGTYDCEINGSGAPTPDYDNVSVDFTNNGTGKLVITGSGLPSPVDLPIGALTVTSSSPSISASNTVFIPQGDDVEVVTSSNQSVPNPLPGTLTITVPATGGGTATITCTKQ</sequence>
<evidence type="ECO:0000313" key="2">
    <source>
        <dbReference type="EMBL" id="MCF2532647.1"/>
    </source>
</evidence>
<dbReference type="RefSeq" id="WP_235057421.1">
    <property type="nucleotide sequence ID" value="NZ_JAKFHA010000036.1"/>
</dbReference>
<comment type="caution">
    <text evidence="2">The sequence shown here is derived from an EMBL/GenBank/DDBJ whole genome shotgun (WGS) entry which is preliminary data.</text>
</comment>
<dbReference type="AlphaFoldDB" id="A0AA41Q9G1"/>
<evidence type="ECO:0000313" key="3">
    <source>
        <dbReference type="Proteomes" id="UP001165378"/>
    </source>
</evidence>
<organism evidence="2 3">
    <name type="scientific">Yinghuangia soli</name>
    <dbReference type="NCBI Taxonomy" id="2908204"/>
    <lineage>
        <taxon>Bacteria</taxon>
        <taxon>Bacillati</taxon>
        <taxon>Actinomycetota</taxon>
        <taxon>Actinomycetes</taxon>
        <taxon>Kitasatosporales</taxon>
        <taxon>Streptomycetaceae</taxon>
        <taxon>Yinghuangia</taxon>
    </lineage>
</organism>
<evidence type="ECO:0000256" key="1">
    <source>
        <dbReference type="SAM" id="SignalP"/>
    </source>
</evidence>
<gene>
    <name evidence="2" type="ORF">LZ495_36315</name>
</gene>
<feature type="signal peptide" evidence="1">
    <location>
        <begin position="1"/>
        <end position="30"/>
    </location>
</feature>
<dbReference type="EMBL" id="JAKFHA010000036">
    <property type="protein sequence ID" value="MCF2532647.1"/>
    <property type="molecule type" value="Genomic_DNA"/>
</dbReference>
<proteinExistence type="predicted"/>
<keyword evidence="1" id="KW-0732">Signal</keyword>
<reference evidence="2" key="1">
    <citation type="submission" date="2022-01" db="EMBL/GenBank/DDBJ databases">
        <title>Genome-Based Taxonomic Classification of the Phylum Actinobacteria.</title>
        <authorList>
            <person name="Gao Y."/>
        </authorList>
    </citation>
    <scope>NUCLEOTIDE SEQUENCE</scope>
    <source>
        <strain evidence="2">KLBMP 8922</strain>
    </source>
</reference>